<keyword evidence="2" id="KW-1185">Reference proteome</keyword>
<protein>
    <submittedName>
        <fullName evidence="1">DUF982 domain-containing protein</fullName>
    </submittedName>
</protein>
<dbReference type="Gene3D" id="6.10.250.730">
    <property type="match status" value="1"/>
</dbReference>
<evidence type="ECO:0000313" key="1">
    <source>
        <dbReference type="EMBL" id="MDQ7246868.1"/>
    </source>
</evidence>
<dbReference type="Proteomes" id="UP001230156">
    <property type="component" value="Unassembled WGS sequence"/>
</dbReference>
<name>A0ABU0YJM2_9PROT</name>
<evidence type="ECO:0000313" key="2">
    <source>
        <dbReference type="Proteomes" id="UP001230156"/>
    </source>
</evidence>
<dbReference type="Pfam" id="PF06169">
    <property type="entry name" value="DUF982"/>
    <property type="match status" value="1"/>
</dbReference>
<dbReference type="InterPro" id="IPR010385">
    <property type="entry name" value="DUF982"/>
</dbReference>
<proteinExistence type="predicted"/>
<reference evidence="2" key="1">
    <citation type="submission" date="2023-08" db="EMBL/GenBank/DDBJ databases">
        <title>Rhodospirillaceae gen. nov., a novel taxon isolated from the Yangtze River Yuezi River estuary sludge.</title>
        <authorList>
            <person name="Ruan L."/>
        </authorList>
    </citation>
    <scope>NUCLEOTIDE SEQUENCE [LARGE SCALE GENOMIC DNA]</scope>
    <source>
        <strain evidence="2">R-7</strain>
    </source>
</reference>
<dbReference type="EMBL" id="JAUYVI010000002">
    <property type="protein sequence ID" value="MDQ7246868.1"/>
    <property type="molecule type" value="Genomic_DNA"/>
</dbReference>
<gene>
    <name evidence="1" type="ORF">Q8A70_04295</name>
</gene>
<comment type="caution">
    <text evidence="1">The sequence shown here is derived from an EMBL/GenBank/DDBJ whole genome shotgun (WGS) entry which is preliminary data.</text>
</comment>
<sequence>MAALDDTPMASVRCRTRTGQLSHIRTVDRAIRFIDTELDERVAEQPGIRIAREALHQVLEGKLPIDEARASFVAALKEAKLFVP</sequence>
<dbReference type="RefSeq" id="WP_379954284.1">
    <property type="nucleotide sequence ID" value="NZ_JAUYVI010000002.1"/>
</dbReference>
<accession>A0ABU0YJM2</accession>
<organism evidence="1 2">
    <name type="scientific">Dongia sedimenti</name>
    <dbReference type="NCBI Taxonomy" id="3064282"/>
    <lineage>
        <taxon>Bacteria</taxon>
        <taxon>Pseudomonadati</taxon>
        <taxon>Pseudomonadota</taxon>
        <taxon>Alphaproteobacteria</taxon>
        <taxon>Rhodospirillales</taxon>
        <taxon>Dongiaceae</taxon>
        <taxon>Dongia</taxon>
    </lineage>
</organism>